<proteinExistence type="inferred from homology"/>
<evidence type="ECO:0000313" key="8">
    <source>
        <dbReference type="EMBL" id="EMZ39714.1"/>
    </source>
</evidence>
<dbReference type="PATRIC" id="fig|1235802.3.peg.47"/>
<evidence type="ECO:0000313" key="9">
    <source>
        <dbReference type="Proteomes" id="UP000012589"/>
    </source>
</evidence>
<keyword evidence="4" id="KW-0119">Carbohydrate metabolism</keyword>
<dbReference type="EMBL" id="AQFT01000001">
    <property type="protein sequence ID" value="EMZ39714.1"/>
    <property type="molecule type" value="Genomic_DNA"/>
</dbReference>
<dbReference type="Pfam" id="PF04616">
    <property type="entry name" value="Glyco_hydro_43"/>
    <property type="match status" value="1"/>
</dbReference>
<evidence type="ECO:0008006" key="10">
    <source>
        <dbReference type="Google" id="ProtNLM"/>
    </source>
</evidence>
<dbReference type="PANTHER" id="PTHR43772:SF2">
    <property type="entry name" value="PUTATIVE (AFU_ORTHOLOGUE AFUA_2G04480)-RELATED"/>
    <property type="match status" value="1"/>
</dbReference>
<evidence type="ECO:0000256" key="1">
    <source>
        <dbReference type="ARBA" id="ARBA00009865"/>
    </source>
</evidence>
<evidence type="ECO:0000256" key="7">
    <source>
        <dbReference type="RuleBase" id="RU361187"/>
    </source>
</evidence>
<keyword evidence="3 7" id="KW-0378">Hydrolase</keyword>
<dbReference type="GO" id="GO:0045493">
    <property type="term" value="P:xylan catabolic process"/>
    <property type="evidence" value="ECO:0007669"/>
    <property type="project" value="UniProtKB-KW"/>
</dbReference>
<organism evidence="8 9">
    <name type="scientific">Eubacterium plexicaudatum ASF492</name>
    <dbReference type="NCBI Taxonomy" id="1235802"/>
    <lineage>
        <taxon>Bacteria</taxon>
        <taxon>Bacillati</taxon>
        <taxon>Bacillota</taxon>
        <taxon>Clostridia</taxon>
        <taxon>Eubacteriales</taxon>
        <taxon>Eubacteriaceae</taxon>
        <taxon>Eubacterium</taxon>
    </lineage>
</organism>
<dbReference type="SUPFAM" id="SSF75005">
    <property type="entry name" value="Arabinanase/levansucrase/invertase"/>
    <property type="match status" value="1"/>
</dbReference>
<dbReference type="Gene3D" id="2.115.10.20">
    <property type="entry name" value="Glycosyl hydrolase domain, family 43"/>
    <property type="match status" value="1"/>
</dbReference>
<reference evidence="8 9" key="1">
    <citation type="journal article" date="2014" name="Genome Announc.">
        <title>Draft genome sequences of the altered schaedler flora, a defined bacterial community from gnotobiotic mice.</title>
        <authorList>
            <person name="Wannemuehler M.J."/>
            <person name="Overstreet A.M."/>
            <person name="Ward D.V."/>
            <person name="Phillips G.J."/>
        </authorList>
    </citation>
    <scope>NUCLEOTIDE SEQUENCE [LARGE SCALE GENOMIC DNA]</scope>
    <source>
        <strain evidence="8 9">ASF492</strain>
    </source>
</reference>
<evidence type="ECO:0000256" key="4">
    <source>
        <dbReference type="ARBA" id="ARBA00023277"/>
    </source>
</evidence>
<evidence type="ECO:0000256" key="5">
    <source>
        <dbReference type="ARBA" id="ARBA00023295"/>
    </source>
</evidence>
<evidence type="ECO:0000256" key="2">
    <source>
        <dbReference type="ARBA" id="ARBA00022651"/>
    </source>
</evidence>
<dbReference type="InterPro" id="IPR052176">
    <property type="entry name" value="Glycosyl_Hydrlase_43_Enz"/>
</dbReference>
<evidence type="ECO:0000256" key="3">
    <source>
        <dbReference type="ARBA" id="ARBA00022801"/>
    </source>
</evidence>
<dbReference type="GO" id="GO:0004553">
    <property type="term" value="F:hydrolase activity, hydrolyzing O-glycosyl compounds"/>
    <property type="evidence" value="ECO:0007669"/>
    <property type="project" value="InterPro"/>
</dbReference>
<dbReference type="PANTHER" id="PTHR43772">
    <property type="entry name" value="ENDO-1,4-BETA-XYLANASE"/>
    <property type="match status" value="1"/>
</dbReference>
<keyword evidence="9" id="KW-1185">Reference proteome</keyword>
<dbReference type="CDD" id="cd18620">
    <property type="entry name" value="GH43_XylA-like"/>
    <property type="match status" value="1"/>
</dbReference>
<sequence>MMKKQALNPYLPSWEYVPDAEPHVFHDRLYVYGSHDRFAGSTYCMEPYVCWSAPVDDLSDWTYHGVIYTGEEDALNETGKRLMFAPDVVEHHGTYYLYYGLDSAAAISVAVSDKPEGPYRFYGNVHHKDGQIWGLKEGDRKQFDPGVLKDDDGEIYLYSGFSCTPQVIQRIEKKMGTQQAKELNLWTSGNWVVRLEDDMLTLKTDPKMLLPGVSNSKGSGFEGHEFFEASSMRKFNGKYYAVYSIVRGHELCYAMSDYPDHGFVYKGVLHSNGNLGINEEPQYYYANNHGSLVEIKGEYYIFGHRHTNYTQYQRQGVAERLLMNPDGTFDQAEMTSCGLNGKPLLGSGEYPASIACVLQSENGACKEDVSIDRSRHPAVTQDAKKESFITNVQNGTVIGYKYFMLHRLKAVSVTVKAEHACTVSVRACVDGADLALIRIDACEEWTQFTAAADAADGRSALYFIHHGKGSLCLKTFTLHDGAGLMEK</sequence>
<accession>N2BS25</accession>
<feature type="site" description="Important for catalytic activity, responsible for pKa modulation of the active site Glu and correct orientation of both the proton donor and substrate" evidence="6">
    <location>
        <position position="144"/>
    </location>
</feature>
<protein>
    <recommendedName>
        <fullName evidence="10">Xylosidase/arabinosidase</fullName>
    </recommendedName>
</protein>
<gene>
    <name evidence="8" type="ORF">C823_00047</name>
</gene>
<dbReference type="HOGENOM" id="CLU_009397_11_0_9"/>
<dbReference type="InterPro" id="IPR006710">
    <property type="entry name" value="Glyco_hydro_43"/>
</dbReference>
<dbReference type="AlphaFoldDB" id="N2BS25"/>
<keyword evidence="2" id="KW-0858">Xylan degradation</keyword>
<keyword evidence="5 7" id="KW-0326">Glycosidase</keyword>
<dbReference type="eggNOG" id="COG3534">
    <property type="taxonomic scope" value="Bacteria"/>
</dbReference>
<name>N2BS25_9FIRM</name>
<dbReference type="InterPro" id="IPR023296">
    <property type="entry name" value="Glyco_hydro_beta-prop_sf"/>
</dbReference>
<comment type="similarity">
    <text evidence="1 7">Belongs to the glycosyl hydrolase 43 family.</text>
</comment>
<dbReference type="Proteomes" id="UP000012589">
    <property type="component" value="Unassembled WGS sequence"/>
</dbReference>
<keyword evidence="2" id="KW-0624">Polysaccharide degradation</keyword>
<dbReference type="STRING" id="1235802.C823_00047"/>
<evidence type="ECO:0000256" key="6">
    <source>
        <dbReference type="PIRSR" id="PIRSR606710-2"/>
    </source>
</evidence>
<comment type="caution">
    <text evidence="8">The sequence shown here is derived from an EMBL/GenBank/DDBJ whole genome shotgun (WGS) entry which is preliminary data.</text>
</comment>